<feature type="compositionally biased region" description="Basic and acidic residues" evidence="1">
    <location>
        <begin position="147"/>
        <end position="181"/>
    </location>
</feature>
<protein>
    <submittedName>
        <fullName evidence="2">Uncharacterized protein</fullName>
    </submittedName>
</protein>
<evidence type="ECO:0000313" key="3">
    <source>
        <dbReference type="Proteomes" id="UP000826014"/>
    </source>
</evidence>
<evidence type="ECO:0000256" key="1">
    <source>
        <dbReference type="SAM" id="MobiDB-lite"/>
    </source>
</evidence>
<dbReference type="EMBL" id="CP075587">
    <property type="protein sequence ID" value="QYF48314.1"/>
    <property type="molecule type" value="Genomic_DNA"/>
</dbReference>
<name>A0ABX8UZC5_9BACT</name>
<sequence>MHFTREPTIETIISPREEGYKLLVRNTKGEKAEEYYVDAVEVVSFGRAFFFRSLEKPKAFLVPTGDYEILEVREARIALKNVNHERSIKIGGGRENTRAPAKETPTPEKELASVVEESSALETVESTTEEVRADKRRDRHRRRRRRHTDEQQEQRSRRADSSEKESSESKEEQKGTDEEKIPSPMLISPPPILISETLLSRYKDKDLGQSLLEKKEEIITHEEILEQQVESKVEEKKEEEDSDKDPGSEGTAFSRSILNPPTFTENIKTDFLF</sequence>
<dbReference type="Proteomes" id="UP000826014">
    <property type="component" value="Chromosome"/>
</dbReference>
<feature type="region of interest" description="Disordered" evidence="1">
    <location>
        <begin position="90"/>
        <end position="192"/>
    </location>
</feature>
<reference evidence="2 3" key="1">
    <citation type="journal article" date="2022" name="bioRxiv">
        <title>Ecology and evolution of chlamydial symbionts of arthropods.</title>
        <authorList>
            <person name="Halter T."/>
            <person name="Koestlbacher S."/>
            <person name="Collingro A."/>
            <person name="Sixt B.S."/>
            <person name="Toenshoff E.R."/>
            <person name="Hendrickx F."/>
            <person name="Kostanjsek R."/>
            <person name="Horn M."/>
        </authorList>
    </citation>
    <scope>NUCLEOTIDE SEQUENCE [LARGE SCALE GENOMIC DNA]</scope>
    <source>
        <strain evidence="2">W744xW776</strain>
    </source>
</reference>
<accession>A0ABX8UZC5</accession>
<gene>
    <name evidence="2" type="ORF">RHABOEDO_000445</name>
</gene>
<feature type="compositionally biased region" description="Basic and acidic residues" evidence="1">
    <location>
        <begin position="226"/>
        <end position="236"/>
    </location>
</feature>
<proteinExistence type="predicted"/>
<feature type="compositionally biased region" description="Polar residues" evidence="1">
    <location>
        <begin position="251"/>
        <end position="266"/>
    </location>
</feature>
<feature type="compositionally biased region" description="Basic residues" evidence="1">
    <location>
        <begin position="137"/>
        <end position="146"/>
    </location>
</feature>
<evidence type="ECO:0000313" key="2">
    <source>
        <dbReference type="EMBL" id="QYF48314.1"/>
    </source>
</evidence>
<organism evidence="2 3">
    <name type="scientific">Candidatus Rhabdochlamydia oedothoracis</name>
    <dbReference type="NCBI Taxonomy" id="2720720"/>
    <lineage>
        <taxon>Bacteria</taxon>
        <taxon>Pseudomonadati</taxon>
        <taxon>Chlamydiota</taxon>
        <taxon>Chlamydiia</taxon>
        <taxon>Parachlamydiales</taxon>
        <taxon>Candidatus Rhabdochlamydiaceae</taxon>
        <taxon>Candidatus Rhabdochlamydia</taxon>
    </lineage>
</organism>
<feature type="region of interest" description="Disordered" evidence="1">
    <location>
        <begin position="226"/>
        <end position="273"/>
    </location>
</feature>
<dbReference type="RefSeq" id="WP_215216819.1">
    <property type="nucleotide sequence ID" value="NZ_CP075587.1"/>
</dbReference>
<feature type="compositionally biased region" description="Basic and acidic residues" evidence="1">
    <location>
        <begin position="95"/>
        <end position="111"/>
    </location>
</feature>
<keyword evidence="3" id="KW-1185">Reference proteome</keyword>